<name>A0A5N6S1W2_9BIFI</name>
<dbReference type="GO" id="GO:0003700">
    <property type="term" value="F:DNA-binding transcription factor activity"/>
    <property type="evidence" value="ECO:0007669"/>
    <property type="project" value="InterPro"/>
</dbReference>
<dbReference type="SMART" id="SM00347">
    <property type="entry name" value="HTH_MARR"/>
    <property type="match status" value="1"/>
</dbReference>
<dbReference type="InterPro" id="IPR036390">
    <property type="entry name" value="WH_DNA-bd_sf"/>
</dbReference>
<feature type="domain" description="HTH marR-type" evidence="1">
    <location>
        <begin position="14"/>
        <end position="145"/>
    </location>
</feature>
<dbReference type="EMBL" id="QDAG01000009">
    <property type="protein sequence ID" value="KAE8127157.1"/>
    <property type="molecule type" value="Genomic_DNA"/>
</dbReference>
<dbReference type="Gene3D" id="1.10.10.10">
    <property type="entry name" value="Winged helix-like DNA-binding domain superfamily/Winged helix DNA-binding domain"/>
    <property type="match status" value="1"/>
</dbReference>
<sequence length="150" mass="16507">MTRRTIDGANTANDERLQDALVQTSYAVVNIVSKVAAQHELSLTLLRVLGILRDRTPAMSELAEYLGIDRSSATGLVDRAVARGFVRKISDEQDRRSIRVAPTDQGQILAKSCSEEVRLELEPRIARLSPARQDQLARLLEALDGVPASE</sequence>
<evidence type="ECO:0000313" key="2">
    <source>
        <dbReference type="EMBL" id="KAE8127157.1"/>
    </source>
</evidence>
<evidence type="ECO:0000259" key="1">
    <source>
        <dbReference type="PROSITE" id="PS50995"/>
    </source>
</evidence>
<dbReference type="InterPro" id="IPR039422">
    <property type="entry name" value="MarR/SlyA-like"/>
</dbReference>
<dbReference type="Pfam" id="PF12802">
    <property type="entry name" value="MarR_2"/>
    <property type="match status" value="1"/>
</dbReference>
<dbReference type="PANTHER" id="PTHR33164:SF94">
    <property type="entry name" value="TRANSCRIPTIONAL REGULATORY PROTEIN-RELATED"/>
    <property type="match status" value="1"/>
</dbReference>
<comment type="caution">
    <text evidence="2">The sequence shown here is derived from an EMBL/GenBank/DDBJ whole genome shotgun (WGS) entry which is preliminary data.</text>
</comment>
<dbReference type="SUPFAM" id="SSF46785">
    <property type="entry name" value="Winged helix' DNA-binding domain"/>
    <property type="match status" value="1"/>
</dbReference>
<dbReference type="PROSITE" id="PS50995">
    <property type="entry name" value="HTH_MARR_2"/>
    <property type="match status" value="1"/>
</dbReference>
<proteinExistence type="predicted"/>
<dbReference type="InterPro" id="IPR000835">
    <property type="entry name" value="HTH_MarR-typ"/>
</dbReference>
<organism evidence="2 3">
    <name type="scientific">Bifidobacterium tibiigranuli</name>
    <dbReference type="NCBI Taxonomy" id="2172043"/>
    <lineage>
        <taxon>Bacteria</taxon>
        <taxon>Bacillati</taxon>
        <taxon>Actinomycetota</taxon>
        <taxon>Actinomycetes</taxon>
        <taxon>Bifidobacteriales</taxon>
        <taxon>Bifidobacteriaceae</taxon>
        <taxon>Bifidobacterium</taxon>
    </lineage>
</organism>
<dbReference type="PANTHER" id="PTHR33164">
    <property type="entry name" value="TRANSCRIPTIONAL REGULATOR, MARR FAMILY"/>
    <property type="match status" value="1"/>
</dbReference>
<reference evidence="2 3" key="1">
    <citation type="submission" date="2018-04" db="EMBL/GenBank/DDBJ databases">
        <authorList>
            <person name="Eckel V.P."/>
            <person name="Vogel R.F."/>
        </authorList>
    </citation>
    <scope>NUCLEOTIDE SEQUENCE [LARGE SCALE GENOMIC DNA]</scope>
    <source>
        <strain evidence="3">TMW 2.1764</strain>
    </source>
</reference>
<evidence type="ECO:0000313" key="3">
    <source>
        <dbReference type="Proteomes" id="UP000325415"/>
    </source>
</evidence>
<dbReference type="RefSeq" id="WP_152581368.1">
    <property type="nucleotide sequence ID" value="NZ_QDAG01000009.1"/>
</dbReference>
<protein>
    <submittedName>
        <fullName evidence="2">MarR family transcriptional regulator</fullName>
    </submittedName>
</protein>
<dbReference type="AlphaFoldDB" id="A0A5N6S1W2"/>
<gene>
    <name evidence="2" type="ORF">DDE84_09015</name>
</gene>
<dbReference type="GeneID" id="78127821"/>
<dbReference type="Proteomes" id="UP000325415">
    <property type="component" value="Unassembled WGS sequence"/>
</dbReference>
<dbReference type="InterPro" id="IPR036388">
    <property type="entry name" value="WH-like_DNA-bd_sf"/>
</dbReference>
<dbReference type="GO" id="GO:0006950">
    <property type="term" value="P:response to stress"/>
    <property type="evidence" value="ECO:0007669"/>
    <property type="project" value="TreeGrafter"/>
</dbReference>
<dbReference type="PRINTS" id="PR00598">
    <property type="entry name" value="HTHMARR"/>
</dbReference>
<keyword evidence="3" id="KW-1185">Reference proteome</keyword>
<dbReference type="OrthoDB" id="9807800at2"/>
<accession>A0A5N6S1W2</accession>